<dbReference type="InterPro" id="IPR027417">
    <property type="entry name" value="P-loop_NTPase"/>
</dbReference>
<dbReference type="GO" id="GO:0005524">
    <property type="term" value="F:ATP binding"/>
    <property type="evidence" value="ECO:0007669"/>
    <property type="project" value="UniProtKB-KW"/>
</dbReference>
<comment type="caution">
    <text evidence="3">The sequence shown here is derived from an EMBL/GenBank/DDBJ whole genome shotgun (WGS) entry which is preliminary data.</text>
</comment>
<dbReference type="InterPro" id="IPR033756">
    <property type="entry name" value="YlxH/NBP35"/>
</dbReference>
<evidence type="ECO:0000313" key="4">
    <source>
        <dbReference type="Proteomes" id="UP000318681"/>
    </source>
</evidence>
<dbReference type="PANTHER" id="PTHR32309:SF31">
    <property type="entry name" value="CAPSULAR EXOPOLYSACCHARIDE FAMILY"/>
    <property type="match status" value="1"/>
</dbReference>
<dbReference type="OrthoDB" id="9775724at2"/>
<dbReference type="PANTHER" id="PTHR32309">
    <property type="entry name" value="TYROSINE-PROTEIN KINASE"/>
    <property type="match status" value="1"/>
</dbReference>
<evidence type="ECO:0000313" key="3">
    <source>
        <dbReference type="EMBL" id="TVV76129.1"/>
    </source>
</evidence>
<gene>
    <name evidence="3" type="ORF">FOY91_05155</name>
</gene>
<dbReference type="AlphaFoldDB" id="A0A558R9R9"/>
<sequence length="297" mass="31550">MNNPKRASLLERAARVYDFNAALRARPGGEPGPSPDDAPIAEPLRAELARFEMPPAMPGRFGTIDREELREAGFILPDAPVSALAEEFRIVKRQLLLAAMEGGDPRSRRILVASALPGEGKSFCAVNLALSIANERDLEVLLVDADVAKPSILSMLGLEAGPGLMDAIADPAVDPEACVIRTDLGHLSVLPAGRQSNEATELIASDRTRVVVEALGRVPNRITIFDSPPALAASPASVLALHVGQTMMVVRADRTGEGDLKDALKLLAGCDDIRLLLNATSAGLGRRRFGTYYGYGA</sequence>
<name>A0A558R9R9_9SPHN</name>
<protein>
    <submittedName>
        <fullName evidence="3">Exopolysaccharide biosynthesis protein</fullName>
    </submittedName>
</protein>
<dbReference type="EMBL" id="VNIM01000013">
    <property type="protein sequence ID" value="TVV76129.1"/>
    <property type="molecule type" value="Genomic_DNA"/>
</dbReference>
<accession>A0A558R9R9</accession>
<dbReference type="RefSeq" id="WP_145148821.1">
    <property type="nucleotide sequence ID" value="NZ_VNIM01000013.1"/>
</dbReference>
<proteinExistence type="predicted"/>
<dbReference type="Pfam" id="PF10609">
    <property type="entry name" value="ParA"/>
    <property type="match status" value="1"/>
</dbReference>
<dbReference type="Proteomes" id="UP000318681">
    <property type="component" value="Unassembled WGS sequence"/>
</dbReference>
<dbReference type="InterPro" id="IPR050445">
    <property type="entry name" value="Bact_polysacc_biosynth/exp"/>
</dbReference>
<dbReference type="SUPFAM" id="SSF52540">
    <property type="entry name" value="P-loop containing nucleoside triphosphate hydrolases"/>
    <property type="match status" value="1"/>
</dbReference>
<evidence type="ECO:0000256" key="2">
    <source>
        <dbReference type="ARBA" id="ARBA00022840"/>
    </source>
</evidence>
<dbReference type="Gene3D" id="3.40.50.300">
    <property type="entry name" value="P-loop containing nucleotide triphosphate hydrolases"/>
    <property type="match status" value="1"/>
</dbReference>
<keyword evidence="1" id="KW-0547">Nucleotide-binding</keyword>
<keyword evidence="4" id="KW-1185">Reference proteome</keyword>
<dbReference type="InterPro" id="IPR005702">
    <property type="entry name" value="Wzc-like_C"/>
</dbReference>
<reference evidence="3 4" key="1">
    <citation type="submission" date="2019-07" db="EMBL/GenBank/DDBJ databases">
        <title>Sphingomonas solaris sp. nov., isolated from a solar panel from Boston, Massachusetts.</title>
        <authorList>
            <person name="Tanner K."/>
            <person name="Pascual J."/>
            <person name="Mancuso C."/>
            <person name="Pereto J."/>
            <person name="Khalil A."/>
            <person name="Vilanova C."/>
        </authorList>
    </citation>
    <scope>NUCLEOTIDE SEQUENCE [LARGE SCALE GENOMIC DNA]</scope>
    <source>
        <strain evidence="3 4">R4DWN</strain>
    </source>
</reference>
<evidence type="ECO:0000256" key="1">
    <source>
        <dbReference type="ARBA" id="ARBA00022741"/>
    </source>
</evidence>
<dbReference type="CDD" id="cd05387">
    <property type="entry name" value="BY-kinase"/>
    <property type="match status" value="1"/>
</dbReference>
<keyword evidence="2" id="KW-0067">ATP-binding</keyword>
<organism evidence="3 4">
    <name type="scientific">Alterirhizorhabdus solaris</name>
    <dbReference type="NCBI Taxonomy" id="2529389"/>
    <lineage>
        <taxon>Bacteria</taxon>
        <taxon>Pseudomonadati</taxon>
        <taxon>Pseudomonadota</taxon>
        <taxon>Alphaproteobacteria</taxon>
        <taxon>Sphingomonadales</taxon>
        <taxon>Rhizorhabdaceae</taxon>
        <taxon>Alterirhizorhabdus</taxon>
    </lineage>
</organism>